<dbReference type="Gene3D" id="3.40.50.1860">
    <property type="match status" value="2"/>
</dbReference>
<name>A0A7U9DL81_STRLI</name>
<dbReference type="AlphaFoldDB" id="A0A7U9DL81"/>
<feature type="compositionally biased region" description="Basic and acidic residues" evidence="2">
    <location>
        <begin position="215"/>
        <end position="238"/>
    </location>
</feature>
<accession>A0A7U9DL81</accession>
<reference evidence="5" key="1">
    <citation type="journal article" date="2013" name="Genome Biol. Evol.">
        <title>The genome sequence of Streptomyces lividans 66 reveals a novel tRNA-dependent peptide biosynthetic system within a metal-related genomic island.</title>
        <authorList>
            <person name="Cruz-Morales P."/>
            <person name="Vijgenboom E."/>
            <person name="Iruegas-Bocardo F."/>
            <person name="Girard G."/>
            <person name="Yanez-Guerra L.A."/>
            <person name="Ramos-Aboites H.E."/>
            <person name="Pernodet J.L."/>
            <person name="Anne J."/>
            <person name="van Wezel G.P."/>
            <person name="Barona-Gomez F."/>
        </authorList>
    </citation>
    <scope>NUCLEOTIDE SEQUENCE [LARGE SCALE GENOMIC DNA]</scope>
    <source>
        <strain evidence="5">1326</strain>
    </source>
</reference>
<dbReference type="EMBL" id="CM001889">
    <property type="protein sequence ID" value="EOY46006.1"/>
    <property type="molecule type" value="Genomic_DNA"/>
</dbReference>
<feature type="transmembrane region" description="Helical" evidence="3">
    <location>
        <begin position="314"/>
        <end position="332"/>
    </location>
</feature>
<dbReference type="PANTHER" id="PTHR21198">
    <property type="entry name" value="GLUTAMATE RACEMASE"/>
    <property type="match status" value="1"/>
</dbReference>
<evidence type="ECO:0008006" key="6">
    <source>
        <dbReference type="Google" id="ProtNLM"/>
    </source>
</evidence>
<dbReference type="PANTHER" id="PTHR21198:SF2">
    <property type="entry name" value="GLUTAMATE RACEMASE"/>
    <property type="match status" value="1"/>
</dbReference>
<feature type="compositionally biased region" description="Basic residues" evidence="2">
    <location>
        <begin position="181"/>
        <end position="193"/>
    </location>
</feature>
<dbReference type="SUPFAM" id="SSF53681">
    <property type="entry name" value="Aspartate/glutamate racemase"/>
    <property type="match status" value="2"/>
</dbReference>
<proteinExistence type="predicted"/>
<keyword evidence="3" id="KW-1133">Transmembrane helix</keyword>
<keyword evidence="1" id="KW-0413">Isomerase</keyword>
<dbReference type="InterPro" id="IPR001920">
    <property type="entry name" value="Asp/Glu_race"/>
</dbReference>
<evidence type="ECO:0000256" key="3">
    <source>
        <dbReference type="SAM" id="Phobius"/>
    </source>
</evidence>
<dbReference type="Pfam" id="PF01177">
    <property type="entry name" value="Asp_Glu_race"/>
    <property type="match status" value="1"/>
</dbReference>
<sequence>MKIALMDSGIGLLAATAAVRRLRPDADLILSLDPDGMPWGPRTPKDLTGRALAVAEAAAAHRPDALIVGCNTATVHALPALRARLEPDVPVIGTVPAIKPAAAGGGPVAIWATPATTGSPYQRGLIEDFAGDTEVTEVPCPGLADAVEHADETAITEAVAAAAALTPDDVTTVVLGLHPLRTGRRTHSRRRAAPRCPAARPARLRRSRGRPGAAPDRRPPRPGRPGDGHPDRAAERTRGHSARARAGLRRGPAAARGHAGRLTGPPARSAHVTLRDEVPAQRNMSNLIAMRHRHGETVPQPNVWTGRATNRVQWFLALIGAACMALGIALAVESAWESGVAPLAMAVVGCIAAGLLVLFGTLAFVHVALRVDEDCLEVRCGHIGVPRRRIPLSLVAGAEFAPHVTPRHWGGWGYRWRPEMGTAVVVRRGEGLILRLLDGHTFTITVDDAEAAVQVIKDRLRPKAPGPAH</sequence>
<dbReference type="Proteomes" id="UP000014062">
    <property type="component" value="Chromosome"/>
</dbReference>
<gene>
    <name evidence="4" type="ORF">SLI_1289</name>
</gene>
<dbReference type="PROSITE" id="PS00923">
    <property type="entry name" value="ASP_GLU_RACEMASE_1"/>
    <property type="match status" value="1"/>
</dbReference>
<keyword evidence="3" id="KW-0472">Membrane</keyword>
<feature type="region of interest" description="Disordered" evidence="2">
    <location>
        <begin position="181"/>
        <end position="267"/>
    </location>
</feature>
<dbReference type="GO" id="GO:0009252">
    <property type="term" value="P:peptidoglycan biosynthetic process"/>
    <property type="evidence" value="ECO:0007669"/>
    <property type="project" value="TreeGrafter"/>
</dbReference>
<feature type="transmembrane region" description="Helical" evidence="3">
    <location>
        <begin position="344"/>
        <end position="369"/>
    </location>
</feature>
<dbReference type="GO" id="GO:0008881">
    <property type="term" value="F:glutamate racemase activity"/>
    <property type="evidence" value="ECO:0007669"/>
    <property type="project" value="TreeGrafter"/>
</dbReference>
<evidence type="ECO:0000313" key="5">
    <source>
        <dbReference type="Proteomes" id="UP000014062"/>
    </source>
</evidence>
<organism evidence="4 5">
    <name type="scientific">Streptomyces lividans 1326</name>
    <dbReference type="NCBI Taxonomy" id="1200984"/>
    <lineage>
        <taxon>Bacteria</taxon>
        <taxon>Bacillati</taxon>
        <taxon>Actinomycetota</taxon>
        <taxon>Actinomycetes</taxon>
        <taxon>Kitasatosporales</taxon>
        <taxon>Streptomycetaceae</taxon>
        <taxon>Streptomyces</taxon>
    </lineage>
</organism>
<dbReference type="InterPro" id="IPR015942">
    <property type="entry name" value="Asp/Glu/hydantoin_racemase"/>
</dbReference>
<dbReference type="InterPro" id="IPR018187">
    <property type="entry name" value="Asp/Glu_racemase_AS_1"/>
</dbReference>
<protein>
    <recommendedName>
        <fullName evidence="6">Glutamate racemase</fullName>
    </recommendedName>
</protein>
<evidence type="ECO:0000256" key="2">
    <source>
        <dbReference type="SAM" id="MobiDB-lite"/>
    </source>
</evidence>
<feature type="compositionally biased region" description="Low complexity" evidence="2">
    <location>
        <begin position="249"/>
        <end position="262"/>
    </location>
</feature>
<evidence type="ECO:0000256" key="1">
    <source>
        <dbReference type="ARBA" id="ARBA00023235"/>
    </source>
</evidence>
<evidence type="ECO:0000313" key="4">
    <source>
        <dbReference type="EMBL" id="EOY46006.1"/>
    </source>
</evidence>
<feature type="compositionally biased region" description="Basic residues" evidence="2">
    <location>
        <begin position="239"/>
        <end position="248"/>
    </location>
</feature>
<keyword evidence="3" id="KW-0812">Transmembrane</keyword>